<dbReference type="InterPro" id="IPR002156">
    <property type="entry name" value="RNaseH_domain"/>
</dbReference>
<dbReference type="PROSITE" id="PS50879">
    <property type="entry name" value="RNASE_H_1"/>
    <property type="match status" value="1"/>
</dbReference>
<feature type="region of interest" description="Disordered" evidence="1">
    <location>
        <begin position="85"/>
        <end position="117"/>
    </location>
</feature>
<reference evidence="3" key="2">
    <citation type="journal article" date="2014" name="ISME J.">
        <title>Microbial stratification in low pH oxic and suboxic macroscopic growths along an acid mine drainage.</title>
        <authorList>
            <person name="Mendez-Garcia C."/>
            <person name="Mesa V."/>
            <person name="Sprenger R.R."/>
            <person name="Richter M."/>
            <person name="Diez M.S."/>
            <person name="Solano J."/>
            <person name="Bargiela R."/>
            <person name="Golyshina O.V."/>
            <person name="Manteca A."/>
            <person name="Ramos J.L."/>
            <person name="Gallego J.R."/>
            <person name="Llorente I."/>
            <person name="Martins Dos Santos V.A."/>
            <person name="Jensen O.N."/>
            <person name="Pelaez A.I."/>
            <person name="Sanchez J."/>
            <person name="Ferrer M."/>
        </authorList>
    </citation>
    <scope>NUCLEOTIDE SEQUENCE</scope>
</reference>
<evidence type="ECO:0000259" key="2">
    <source>
        <dbReference type="PROSITE" id="PS50879"/>
    </source>
</evidence>
<feature type="compositionally biased region" description="Low complexity" evidence="1">
    <location>
        <begin position="89"/>
        <end position="98"/>
    </location>
</feature>
<dbReference type="AlphaFoldDB" id="T1C9L2"/>
<comment type="caution">
    <text evidence="3">The sequence shown here is derived from an EMBL/GenBank/DDBJ whole genome shotgun (WGS) entry which is preliminary data.</text>
</comment>
<dbReference type="SUPFAM" id="SSF53098">
    <property type="entry name" value="Ribonuclease H-like"/>
    <property type="match status" value="1"/>
</dbReference>
<accession>T1C9L2</accession>
<gene>
    <name evidence="3" type="ORF">B2A_02565</name>
</gene>
<dbReference type="InterPro" id="IPR012337">
    <property type="entry name" value="RNaseH-like_sf"/>
</dbReference>
<protein>
    <submittedName>
        <fullName evidence="3">Ribonuclease H</fullName>
    </submittedName>
</protein>
<dbReference type="Gene3D" id="3.30.420.10">
    <property type="entry name" value="Ribonuclease H-like superfamily/Ribonuclease H"/>
    <property type="match status" value="1"/>
</dbReference>
<dbReference type="GO" id="GO:0003676">
    <property type="term" value="F:nucleic acid binding"/>
    <property type="evidence" value="ECO:0007669"/>
    <property type="project" value="InterPro"/>
</dbReference>
<dbReference type="CDD" id="cd09279">
    <property type="entry name" value="RNase_HI_like"/>
    <property type="match status" value="1"/>
</dbReference>
<proteinExistence type="predicted"/>
<feature type="non-terminal residue" evidence="3">
    <location>
        <position position="1"/>
    </location>
</feature>
<name>T1C9L2_9ZZZZ</name>
<dbReference type="Pfam" id="PF13456">
    <property type="entry name" value="RVT_3"/>
    <property type="match status" value="1"/>
</dbReference>
<dbReference type="EMBL" id="AUZZ01001749">
    <property type="protein sequence ID" value="EQD63030.1"/>
    <property type="molecule type" value="Genomic_DNA"/>
</dbReference>
<feature type="domain" description="RNase H type-1" evidence="2">
    <location>
        <begin position="1"/>
        <end position="90"/>
    </location>
</feature>
<sequence>VAEYAAAIQALERLRGLGYAGPVEVLGDSQLVIRQMLGEYAVKAEHLQSYHDWLARLAHGFERVTWTWVPREQNGRADALSKQALAEFAPPAGRGRPAPALPTGDERSDAPDEDPSG</sequence>
<reference evidence="3" key="1">
    <citation type="submission" date="2013-08" db="EMBL/GenBank/DDBJ databases">
        <authorList>
            <person name="Mendez C."/>
            <person name="Richter M."/>
            <person name="Ferrer M."/>
            <person name="Sanchez J."/>
        </authorList>
    </citation>
    <scope>NUCLEOTIDE SEQUENCE</scope>
</reference>
<evidence type="ECO:0000313" key="3">
    <source>
        <dbReference type="EMBL" id="EQD63030.1"/>
    </source>
</evidence>
<dbReference type="PANTHER" id="PTHR48475">
    <property type="entry name" value="RIBONUCLEASE H"/>
    <property type="match status" value="1"/>
</dbReference>
<organism evidence="3">
    <name type="scientific">mine drainage metagenome</name>
    <dbReference type="NCBI Taxonomy" id="410659"/>
    <lineage>
        <taxon>unclassified sequences</taxon>
        <taxon>metagenomes</taxon>
        <taxon>ecological metagenomes</taxon>
    </lineage>
</organism>
<dbReference type="InterPro" id="IPR036397">
    <property type="entry name" value="RNaseH_sf"/>
</dbReference>
<dbReference type="PANTHER" id="PTHR48475:SF1">
    <property type="entry name" value="RNASE H TYPE-1 DOMAIN-CONTAINING PROTEIN"/>
    <property type="match status" value="1"/>
</dbReference>
<dbReference type="GO" id="GO:0004523">
    <property type="term" value="F:RNA-DNA hybrid ribonuclease activity"/>
    <property type="evidence" value="ECO:0007669"/>
    <property type="project" value="InterPro"/>
</dbReference>
<evidence type="ECO:0000256" key="1">
    <source>
        <dbReference type="SAM" id="MobiDB-lite"/>
    </source>
</evidence>